<evidence type="ECO:0000256" key="4">
    <source>
        <dbReference type="ARBA" id="ARBA00022729"/>
    </source>
</evidence>
<dbReference type="SUPFAM" id="SSF53850">
    <property type="entry name" value="Periplasmic binding protein-like II"/>
    <property type="match status" value="1"/>
</dbReference>
<gene>
    <name evidence="7" type="ORF">FSZ17_12685</name>
</gene>
<dbReference type="GO" id="GO:0030313">
    <property type="term" value="C:cell envelope"/>
    <property type="evidence" value="ECO:0007669"/>
    <property type="project" value="UniProtKB-SubCell"/>
</dbReference>
<keyword evidence="5" id="KW-0574">Periplasm</keyword>
<dbReference type="CDD" id="cd14748">
    <property type="entry name" value="PBP2_UgpB"/>
    <property type="match status" value="1"/>
</dbReference>
<dbReference type="Pfam" id="PF13416">
    <property type="entry name" value="SBP_bac_8"/>
    <property type="match status" value="1"/>
</dbReference>
<dbReference type="KEGG" id="bda:FSZ17_12685"/>
<dbReference type="PROSITE" id="PS01037">
    <property type="entry name" value="SBP_BACTERIAL_1"/>
    <property type="match status" value="1"/>
</dbReference>
<dbReference type="GO" id="GO:0055085">
    <property type="term" value="P:transmembrane transport"/>
    <property type="evidence" value="ECO:0007669"/>
    <property type="project" value="InterPro"/>
</dbReference>
<dbReference type="STRING" id="1742359.GCA_001439625_02263"/>
<keyword evidence="8" id="KW-1185">Reference proteome</keyword>
<accession>A0A5B8Z547</accession>
<dbReference type="RefSeq" id="WP_057776878.1">
    <property type="nucleotide sequence ID" value="NZ_CP042593.1"/>
</dbReference>
<keyword evidence="4 6" id="KW-0732">Signal</keyword>
<dbReference type="EMBL" id="CP042593">
    <property type="protein sequence ID" value="QED48028.1"/>
    <property type="molecule type" value="Genomic_DNA"/>
</dbReference>
<organism evidence="7 8">
    <name type="scientific">Cytobacillus dafuensis</name>
    <name type="common">Bacillus dafuensis</name>
    <dbReference type="NCBI Taxonomy" id="1742359"/>
    <lineage>
        <taxon>Bacteria</taxon>
        <taxon>Bacillati</taxon>
        <taxon>Bacillota</taxon>
        <taxon>Bacilli</taxon>
        <taxon>Bacillales</taxon>
        <taxon>Bacillaceae</taxon>
        <taxon>Cytobacillus</taxon>
    </lineage>
</organism>
<sequence>MKKTLLSLIVIVFTFSILAACTNTSNPSESSTQSSNKPIELTFMHILGGDQGKSIEKIADNFNKSQTKYVVKPVFESGNYEGLVEKLQALLVTKKLPDVVMSGLNFTNYFNDNMPIVPAQTFIDKEQTDLSDFYPNMLELGKGKDGKQYAMPFAVSTPVLYYNKDMFKKAGLDPENPPKTFEEVREAAKTLTAGDQYGMFYDYTISGAWMFQAMVETMGGQMAADDGKSVAFNSEPGKKALQHWVDLVNNDKSMPKMVGSQPLQSFTSGKLGMYAYSTGALNQIEDASNFELGVAPFPTDGDQQRKIPAGGNTLYVMKSTPEKEKGAWEFIKYATSTEGTTIVAKEMGYMATRKSAVEGQELGAYFKENPLAKVTYTQLEDMVPWNNYSGADGTRIYKVIQDNIDAALNNQKTVDQAIEDAAKEANNLLK</sequence>
<evidence type="ECO:0000256" key="2">
    <source>
        <dbReference type="ARBA" id="ARBA00008520"/>
    </source>
</evidence>
<evidence type="ECO:0000256" key="6">
    <source>
        <dbReference type="SAM" id="SignalP"/>
    </source>
</evidence>
<dbReference type="OrthoDB" id="9795467at2"/>
<evidence type="ECO:0000256" key="3">
    <source>
        <dbReference type="ARBA" id="ARBA00022448"/>
    </source>
</evidence>
<keyword evidence="3" id="KW-0813">Transport</keyword>
<proteinExistence type="inferred from homology"/>
<dbReference type="InterPro" id="IPR006059">
    <property type="entry name" value="SBP"/>
</dbReference>
<dbReference type="PROSITE" id="PS51257">
    <property type="entry name" value="PROKAR_LIPOPROTEIN"/>
    <property type="match status" value="1"/>
</dbReference>
<dbReference type="AlphaFoldDB" id="A0A5B8Z547"/>
<feature type="signal peptide" evidence="6">
    <location>
        <begin position="1"/>
        <end position="19"/>
    </location>
</feature>
<dbReference type="Gene3D" id="3.40.190.10">
    <property type="entry name" value="Periplasmic binding protein-like II"/>
    <property type="match status" value="2"/>
</dbReference>
<comment type="similarity">
    <text evidence="2">Belongs to the bacterial solute-binding protein 1 family.</text>
</comment>
<evidence type="ECO:0000256" key="5">
    <source>
        <dbReference type="ARBA" id="ARBA00022764"/>
    </source>
</evidence>
<evidence type="ECO:0000313" key="8">
    <source>
        <dbReference type="Proteomes" id="UP000321555"/>
    </source>
</evidence>
<dbReference type="InterPro" id="IPR050490">
    <property type="entry name" value="Bact_solute-bd_prot1"/>
</dbReference>
<dbReference type="Proteomes" id="UP000321555">
    <property type="component" value="Chromosome"/>
</dbReference>
<dbReference type="PANTHER" id="PTHR43649:SF31">
    <property type="entry name" value="SN-GLYCEROL-3-PHOSPHATE-BINDING PERIPLASMIC PROTEIN UGPB"/>
    <property type="match status" value="1"/>
</dbReference>
<evidence type="ECO:0000256" key="1">
    <source>
        <dbReference type="ARBA" id="ARBA00004196"/>
    </source>
</evidence>
<dbReference type="PANTHER" id="PTHR43649">
    <property type="entry name" value="ARABINOSE-BINDING PROTEIN-RELATED"/>
    <property type="match status" value="1"/>
</dbReference>
<dbReference type="InterPro" id="IPR006061">
    <property type="entry name" value="SBP_1_CS"/>
</dbReference>
<feature type="chain" id="PRO_5039430704" evidence="6">
    <location>
        <begin position="20"/>
        <end position="430"/>
    </location>
</feature>
<evidence type="ECO:0000313" key="7">
    <source>
        <dbReference type="EMBL" id="QED48028.1"/>
    </source>
</evidence>
<name>A0A5B8Z547_CYTDA</name>
<comment type="subcellular location">
    <subcellularLocation>
        <location evidence="1">Cell envelope</location>
    </subcellularLocation>
</comment>
<reference evidence="8" key="1">
    <citation type="submission" date="2019-08" db="EMBL/GenBank/DDBJ databases">
        <authorList>
            <person name="Zheng X."/>
        </authorList>
    </citation>
    <scope>NUCLEOTIDE SEQUENCE [LARGE SCALE GENOMIC DNA]</scope>
    <source>
        <strain evidence="8">FJAT-25496</strain>
    </source>
</reference>
<protein>
    <submittedName>
        <fullName evidence="7">ABC transporter substrate-binding protein</fullName>
    </submittedName>
</protein>